<name>A0A1W1UGJ5_9BACT</name>
<dbReference type="InterPro" id="IPR036514">
    <property type="entry name" value="SGNH_hydro_sf"/>
</dbReference>
<dbReference type="AlphaFoldDB" id="A0A1W1UGJ5"/>
<feature type="domain" description="SGNH hydrolase-type esterase" evidence="1">
    <location>
        <begin position="32"/>
        <end position="165"/>
    </location>
</feature>
<dbReference type="GO" id="GO:0004622">
    <property type="term" value="F:phosphatidylcholine lysophospholipase activity"/>
    <property type="evidence" value="ECO:0007669"/>
    <property type="project" value="TreeGrafter"/>
</dbReference>
<protein>
    <submittedName>
        <fullName evidence="2">Lipolytic protein G-D-S-L family</fullName>
    </submittedName>
</protein>
<dbReference type="InterPro" id="IPR013830">
    <property type="entry name" value="SGNH_hydro"/>
</dbReference>
<evidence type="ECO:0000313" key="2">
    <source>
        <dbReference type="EMBL" id="SMB80190.1"/>
    </source>
</evidence>
<dbReference type="Gene3D" id="3.40.50.1110">
    <property type="entry name" value="SGNH hydrolase"/>
    <property type="match status" value="1"/>
</dbReference>
<dbReference type="STRING" id="645990.SAMN00120144_3895"/>
<gene>
    <name evidence="2" type="ORF">SAMN00120144_3895</name>
</gene>
<dbReference type="PANTHER" id="PTHR30383:SF2">
    <property type="entry name" value="CELLULOSE-BINDING PROTEIN"/>
    <property type="match status" value="1"/>
</dbReference>
<dbReference type="InterPro" id="IPR051532">
    <property type="entry name" value="Ester_Hydrolysis_Enzymes"/>
</dbReference>
<dbReference type="SUPFAM" id="SSF52266">
    <property type="entry name" value="SGNH hydrolase"/>
    <property type="match status" value="1"/>
</dbReference>
<dbReference type="EMBL" id="FWWW01000019">
    <property type="protein sequence ID" value="SMB80190.1"/>
    <property type="molecule type" value="Genomic_DNA"/>
</dbReference>
<keyword evidence="3" id="KW-1185">Reference proteome</keyword>
<dbReference type="PANTHER" id="PTHR30383">
    <property type="entry name" value="THIOESTERASE 1/PROTEASE 1/LYSOPHOSPHOLIPASE L1"/>
    <property type="match status" value="1"/>
</dbReference>
<reference evidence="2 3" key="1">
    <citation type="submission" date="2017-04" db="EMBL/GenBank/DDBJ databases">
        <authorList>
            <person name="Afonso C.L."/>
            <person name="Miller P.J."/>
            <person name="Scott M.A."/>
            <person name="Spackman E."/>
            <person name="Goraichik I."/>
            <person name="Dimitrov K.M."/>
            <person name="Suarez D.L."/>
            <person name="Swayne D.E."/>
        </authorList>
    </citation>
    <scope>NUCLEOTIDE SEQUENCE [LARGE SCALE GENOMIC DNA]</scope>
    <source>
        <strain evidence="2 3">DSM 11622</strain>
    </source>
</reference>
<evidence type="ECO:0000313" key="3">
    <source>
        <dbReference type="Proteomes" id="UP000192266"/>
    </source>
</evidence>
<dbReference type="Proteomes" id="UP000192266">
    <property type="component" value="Unassembled WGS sequence"/>
</dbReference>
<evidence type="ECO:0000259" key="1">
    <source>
        <dbReference type="Pfam" id="PF13472"/>
    </source>
</evidence>
<dbReference type="RefSeq" id="WP_084443211.1">
    <property type="nucleotide sequence ID" value="NZ_FWWW01000019.1"/>
</dbReference>
<proteinExistence type="predicted"/>
<organism evidence="2 3">
    <name type="scientific">Hymenobacter roseosalivarius DSM 11622</name>
    <dbReference type="NCBI Taxonomy" id="645990"/>
    <lineage>
        <taxon>Bacteria</taxon>
        <taxon>Pseudomonadati</taxon>
        <taxon>Bacteroidota</taxon>
        <taxon>Cytophagia</taxon>
        <taxon>Cytophagales</taxon>
        <taxon>Hymenobacteraceae</taxon>
        <taxon>Hymenobacter</taxon>
    </lineage>
</organism>
<sequence length="268" mass="29231">MQEAKYDVNFVGGLTQNEGGPAPNPDFDLDHHGHWGWTTEMLLPEMRQWTRDHQPDIVLLHAGTNDCFGEKPVEEIRNNLGRIIDQLREGKPGVKVLLAQLIPTAPPYEQINAKITALNALLPALAQAKTTDHSPVVLVNQNTGFSRAANEDLYDGAHPNARGEAKIAARWYEALQAPGLLGKQLPLSSAPGRRVSPSTLVVSPVPAQERLTVQGVARGTRVLIWDMQGKLVYQLPAPSASFVVDVSPLAGGLYQVQAASQRARFIKH</sequence>
<dbReference type="Pfam" id="PF13472">
    <property type="entry name" value="Lipase_GDSL_2"/>
    <property type="match status" value="1"/>
</dbReference>
<accession>A0A1W1UGJ5</accession>
<dbReference type="OrthoDB" id="9786188at2"/>
<dbReference type="CDD" id="cd01833">
    <property type="entry name" value="XynB_like"/>
    <property type="match status" value="1"/>
</dbReference>